<protein>
    <submittedName>
        <fullName evidence="2">Uncharacterized protein</fullName>
    </submittedName>
</protein>
<dbReference type="OrthoDB" id="2084198at2"/>
<reference evidence="2 3" key="2">
    <citation type="journal article" date="2011" name="Stand. Genomic Sci.">
        <title>Complete genome sequence of Mahella australiensis type strain (50-1 BON).</title>
        <authorList>
            <person name="Sikorski J."/>
            <person name="Teshima H."/>
            <person name="Nolan M."/>
            <person name="Lucas S."/>
            <person name="Hammon N."/>
            <person name="Deshpande S."/>
            <person name="Cheng J.F."/>
            <person name="Pitluck S."/>
            <person name="Liolios K."/>
            <person name="Pagani I."/>
            <person name="Ivanova N."/>
            <person name="Huntemann M."/>
            <person name="Mavromatis K."/>
            <person name="Ovchinikova G."/>
            <person name="Pati A."/>
            <person name="Tapia R."/>
            <person name="Han C."/>
            <person name="Goodwin L."/>
            <person name="Chen A."/>
            <person name="Palaniappan K."/>
            <person name="Land M."/>
            <person name="Hauser L."/>
            <person name="Ngatchou-Djao O.D."/>
            <person name="Rohde M."/>
            <person name="Pukall R."/>
            <person name="Spring S."/>
            <person name="Abt B."/>
            <person name="Goker M."/>
            <person name="Detter J.C."/>
            <person name="Woyke T."/>
            <person name="Bristow J."/>
            <person name="Markowitz V."/>
            <person name="Hugenholtz P."/>
            <person name="Eisen J.A."/>
            <person name="Kyrpides N.C."/>
            <person name="Klenk H.P."/>
            <person name="Lapidus A."/>
        </authorList>
    </citation>
    <scope>NUCLEOTIDE SEQUENCE [LARGE SCALE GENOMIC DNA]</scope>
    <source>
        <strain evidence="3">DSM 15567 / CIP 107919 / 50-1 BON</strain>
    </source>
</reference>
<dbReference type="HOGENOM" id="CLU_1353293_0_0_9"/>
<keyword evidence="3" id="KW-1185">Reference proteome</keyword>
<dbReference type="AlphaFoldDB" id="F4A0L4"/>
<evidence type="ECO:0000313" key="2">
    <source>
        <dbReference type="EMBL" id="AEE95893.1"/>
    </source>
</evidence>
<feature type="chain" id="PRO_5003304211" evidence="1">
    <location>
        <begin position="30"/>
        <end position="202"/>
    </location>
</feature>
<dbReference type="EMBL" id="CP002360">
    <property type="protein sequence ID" value="AEE95893.1"/>
    <property type="molecule type" value="Genomic_DNA"/>
</dbReference>
<dbReference type="RefSeq" id="WP_013780324.1">
    <property type="nucleotide sequence ID" value="NC_015520.1"/>
</dbReference>
<dbReference type="Proteomes" id="UP000008457">
    <property type="component" value="Chromosome"/>
</dbReference>
<dbReference type="eggNOG" id="ENOG502ZPKV">
    <property type="taxonomic scope" value="Bacteria"/>
</dbReference>
<organism evidence="2 3">
    <name type="scientific">Mahella australiensis (strain DSM 15567 / CIP 107919 / 50-1 BON)</name>
    <dbReference type="NCBI Taxonomy" id="697281"/>
    <lineage>
        <taxon>Bacteria</taxon>
        <taxon>Bacillati</taxon>
        <taxon>Bacillota</taxon>
        <taxon>Clostridia</taxon>
        <taxon>Thermoanaerobacterales</taxon>
        <taxon>Thermoanaerobacterales Family IV. Incertae Sedis</taxon>
        <taxon>Mahella</taxon>
    </lineage>
</organism>
<keyword evidence="1" id="KW-0732">Signal</keyword>
<proteinExistence type="predicted"/>
<evidence type="ECO:0000313" key="3">
    <source>
        <dbReference type="Proteomes" id="UP000008457"/>
    </source>
</evidence>
<dbReference type="KEGG" id="mas:Mahau_0691"/>
<reference evidence="3" key="1">
    <citation type="submission" date="2010-11" db="EMBL/GenBank/DDBJ databases">
        <title>The complete genome of Mahella australiensis DSM 15567.</title>
        <authorList>
            <consortium name="US DOE Joint Genome Institute (JGI-PGF)"/>
            <person name="Lucas S."/>
            <person name="Copeland A."/>
            <person name="Lapidus A."/>
            <person name="Bruce D."/>
            <person name="Goodwin L."/>
            <person name="Pitluck S."/>
            <person name="Kyrpides N."/>
            <person name="Mavromatis K."/>
            <person name="Pagani I."/>
            <person name="Ivanova N."/>
            <person name="Teshima H."/>
            <person name="Brettin T."/>
            <person name="Detter J.C."/>
            <person name="Han C."/>
            <person name="Tapia R."/>
            <person name="Land M."/>
            <person name="Hauser L."/>
            <person name="Markowitz V."/>
            <person name="Cheng J.-F."/>
            <person name="Hugenholtz P."/>
            <person name="Woyke T."/>
            <person name="Wu D."/>
            <person name="Spring S."/>
            <person name="Pukall R."/>
            <person name="Steenblock K."/>
            <person name="Schneider S."/>
            <person name="Klenk H.-P."/>
            <person name="Eisen J.A."/>
        </authorList>
    </citation>
    <scope>NUCLEOTIDE SEQUENCE [LARGE SCALE GENOMIC DNA]</scope>
    <source>
        <strain evidence="3">DSM 15567 / CIP 107919 / 50-1 BON</strain>
    </source>
</reference>
<evidence type="ECO:0000256" key="1">
    <source>
        <dbReference type="SAM" id="SignalP"/>
    </source>
</evidence>
<sequence>MKKVIFTVLCMAVALILCVSFSSTATALAANNVNYSPEDNVIETPLPGKVTVKNLPSKNLPSVSPNSLLYSYSIRNISKQIFNLFYPLTNYATGYCNLTYSRSVAFTVDANISTSVGVSADIVQASIGSNVGVSNTVTASESVSYEIPSGYKGRIVIRYSQNYYTFTCVKRNRVTGSETTGPGSATTGAYDPYYARQLIAIS</sequence>
<gene>
    <name evidence="2" type="ordered locus">Mahau_0691</name>
</gene>
<name>F4A0L4_MAHA5</name>
<accession>F4A0L4</accession>
<feature type="signal peptide" evidence="1">
    <location>
        <begin position="1"/>
        <end position="29"/>
    </location>
</feature>